<dbReference type="Proteomes" id="UP000799536">
    <property type="component" value="Unassembled WGS sequence"/>
</dbReference>
<dbReference type="AlphaFoldDB" id="A0A9P4JPV9"/>
<evidence type="ECO:0000313" key="2">
    <source>
        <dbReference type="EMBL" id="KAF2203010.1"/>
    </source>
</evidence>
<sequence>MNDTVKFLLPISTLDRESTTVSVTFESSGAHIKLKGLTGPVELYTLEKHTVDFIPQSKAISLTTGSENCLRNATEWWMSCLQTHEKLLCPGFPPQIKSLPTRILDLAPGLGNAKILDLNSDLGDEIRLIENHNDKAYYACLSHTWGGHQLLRTTRQHDLLTKHKQGIRIATLPRTFQDAVIFTRKLSIRYLWIDSLCIIQDDDNDWKSQAALMADIYKNGLITLAASASSGPDSGLFTSPDPQHLHRQLYDLTGNSDHKGIFYRVPLKHNRRDHPLLSRAWVFQERLLSPCFLHFGRNELLFECGQSSFCECGHLSYNWYNQDTWPQTKRHFQSAPLETFTDAQIAQAWRELVKDYSQLVLSRPRDIFPAISGAAKNMPEGRGGKYIAGLWEKWFLDDLIWQEWAPSVMKRATPWRAPSFSWASIVNKRGNNARSWVNETWWRQWLPLRSNPPREQRSPIHLAQLMHWVCILEGPDPMGAIRDAWIVMRGPLLKAEVAVQKVLKKGRTIGTEVQIPALKKGLGLEIEFYPDFDIGVRDSGVALETSEFWTFEVCVFKDEERAWQRLMCLLLERVEDEGLRMEGLRMEGLRKEGEANERRFGVFQRVGLVEIEMPWLGPAPEKWVRDWDDGETAMREAVVKIL</sequence>
<keyword evidence="3" id="KW-1185">Reference proteome</keyword>
<feature type="domain" description="Heterokaryon incompatibility" evidence="1">
    <location>
        <begin position="138"/>
        <end position="285"/>
    </location>
</feature>
<dbReference type="PANTHER" id="PTHR33112:SF9">
    <property type="entry name" value="HETEROKARYON INCOMPATIBILITY DOMAIN-CONTAINING PROTEIN"/>
    <property type="match status" value="1"/>
</dbReference>
<evidence type="ECO:0000259" key="1">
    <source>
        <dbReference type="Pfam" id="PF06985"/>
    </source>
</evidence>
<protein>
    <submittedName>
        <fullName evidence="2">HET-domain-containing protein</fullName>
    </submittedName>
</protein>
<dbReference type="InterPro" id="IPR010730">
    <property type="entry name" value="HET"/>
</dbReference>
<accession>A0A9P4JPV9</accession>
<proteinExistence type="predicted"/>
<evidence type="ECO:0000313" key="3">
    <source>
        <dbReference type="Proteomes" id="UP000799536"/>
    </source>
</evidence>
<gene>
    <name evidence="2" type="ORF">GQ43DRAFT_470366</name>
</gene>
<name>A0A9P4JPV9_9PLEO</name>
<dbReference type="PANTHER" id="PTHR33112">
    <property type="entry name" value="DOMAIN PROTEIN, PUTATIVE-RELATED"/>
    <property type="match status" value="1"/>
</dbReference>
<dbReference type="Pfam" id="PF06985">
    <property type="entry name" value="HET"/>
    <property type="match status" value="1"/>
</dbReference>
<dbReference type="OrthoDB" id="5362512at2759"/>
<organism evidence="2 3">
    <name type="scientific">Delitschia confertaspora ATCC 74209</name>
    <dbReference type="NCBI Taxonomy" id="1513339"/>
    <lineage>
        <taxon>Eukaryota</taxon>
        <taxon>Fungi</taxon>
        <taxon>Dikarya</taxon>
        <taxon>Ascomycota</taxon>
        <taxon>Pezizomycotina</taxon>
        <taxon>Dothideomycetes</taxon>
        <taxon>Pleosporomycetidae</taxon>
        <taxon>Pleosporales</taxon>
        <taxon>Delitschiaceae</taxon>
        <taxon>Delitschia</taxon>
    </lineage>
</organism>
<reference evidence="2" key="1">
    <citation type="journal article" date="2020" name="Stud. Mycol.">
        <title>101 Dothideomycetes genomes: a test case for predicting lifestyles and emergence of pathogens.</title>
        <authorList>
            <person name="Haridas S."/>
            <person name="Albert R."/>
            <person name="Binder M."/>
            <person name="Bloem J."/>
            <person name="Labutti K."/>
            <person name="Salamov A."/>
            <person name="Andreopoulos B."/>
            <person name="Baker S."/>
            <person name="Barry K."/>
            <person name="Bills G."/>
            <person name="Bluhm B."/>
            <person name="Cannon C."/>
            <person name="Castanera R."/>
            <person name="Culley D."/>
            <person name="Daum C."/>
            <person name="Ezra D."/>
            <person name="Gonzalez J."/>
            <person name="Henrissat B."/>
            <person name="Kuo A."/>
            <person name="Liang C."/>
            <person name="Lipzen A."/>
            <person name="Lutzoni F."/>
            <person name="Magnuson J."/>
            <person name="Mondo S."/>
            <person name="Nolan M."/>
            <person name="Ohm R."/>
            <person name="Pangilinan J."/>
            <person name="Park H.-J."/>
            <person name="Ramirez L."/>
            <person name="Alfaro M."/>
            <person name="Sun H."/>
            <person name="Tritt A."/>
            <person name="Yoshinaga Y."/>
            <person name="Zwiers L.-H."/>
            <person name="Turgeon B."/>
            <person name="Goodwin S."/>
            <person name="Spatafora J."/>
            <person name="Crous P."/>
            <person name="Grigoriev I."/>
        </authorList>
    </citation>
    <scope>NUCLEOTIDE SEQUENCE</scope>
    <source>
        <strain evidence="2">ATCC 74209</strain>
    </source>
</reference>
<comment type="caution">
    <text evidence="2">The sequence shown here is derived from an EMBL/GenBank/DDBJ whole genome shotgun (WGS) entry which is preliminary data.</text>
</comment>
<dbReference type="EMBL" id="ML993916">
    <property type="protein sequence ID" value="KAF2203010.1"/>
    <property type="molecule type" value="Genomic_DNA"/>
</dbReference>